<dbReference type="OrthoDB" id="1450996at2"/>
<dbReference type="Proteomes" id="UP000321621">
    <property type="component" value="Unassembled WGS sequence"/>
</dbReference>
<keyword evidence="1" id="KW-0732">Signal</keyword>
<feature type="chain" id="PRO_5017474222" description="Calx-beta domain-containing protein" evidence="1">
    <location>
        <begin position="23"/>
        <end position="258"/>
    </location>
</feature>
<evidence type="ECO:0000256" key="1">
    <source>
        <dbReference type="SAM" id="SignalP"/>
    </source>
</evidence>
<reference evidence="3 5" key="2">
    <citation type="submission" date="2019-07" db="EMBL/GenBank/DDBJ databases">
        <title>Draft genome of two Muricauda strains isolated from deep sea.</title>
        <authorList>
            <person name="Sun C."/>
        </authorList>
    </citation>
    <scope>NUCLEOTIDE SEQUENCE [LARGE SCALE GENOMIC DNA]</scope>
    <source>
        <strain evidence="3 5">72</strain>
    </source>
</reference>
<dbReference type="RefSeq" id="WP_119647895.1">
    <property type="nucleotide sequence ID" value="NZ_QXFI01000026.1"/>
</dbReference>
<protein>
    <recommendedName>
        <fullName evidence="6">Calx-beta domain-containing protein</fullName>
    </recommendedName>
</protein>
<comment type="caution">
    <text evidence="2">The sequence shown here is derived from an EMBL/GenBank/DDBJ whole genome shotgun (WGS) entry which is preliminary data.</text>
</comment>
<proteinExistence type="predicted"/>
<dbReference type="PROSITE" id="PS51257">
    <property type="entry name" value="PROKAR_LIPOPROTEIN"/>
    <property type="match status" value="1"/>
</dbReference>
<accession>A0A3A1NHP2</accession>
<dbReference type="AlphaFoldDB" id="A0A3A1NHP2"/>
<evidence type="ECO:0000313" key="3">
    <source>
        <dbReference type="EMBL" id="TXJ94121.1"/>
    </source>
</evidence>
<organism evidence="2 4">
    <name type="scientific">Flagellimonas pelagia</name>
    <dbReference type="NCBI Taxonomy" id="2306998"/>
    <lineage>
        <taxon>Bacteria</taxon>
        <taxon>Pseudomonadati</taxon>
        <taxon>Bacteroidota</taxon>
        <taxon>Flavobacteriia</taxon>
        <taxon>Flavobacteriales</taxon>
        <taxon>Flavobacteriaceae</taxon>
        <taxon>Flagellimonas</taxon>
    </lineage>
</organism>
<dbReference type="Gene3D" id="2.60.40.2030">
    <property type="match status" value="1"/>
</dbReference>
<dbReference type="EMBL" id="VNWK01000026">
    <property type="protein sequence ID" value="TXJ94121.1"/>
    <property type="molecule type" value="Genomic_DNA"/>
</dbReference>
<evidence type="ECO:0000313" key="5">
    <source>
        <dbReference type="Proteomes" id="UP000321621"/>
    </source>
</evidence>
<evidence type="ECO:0000313" key="2">
    <source>
        <dbReference type="EMBL" id="RIV44205.1"/>
    </source>
</evidence>
<evidence type="ECO:0008006" key="6">
    <source>
        <dbReference type="Google" id="ProtNLM"/>
    </source>
</evidence>
<dbReference type="InterPro" id="IPR038081">
    <property type="entry name" value="CalX-like_sf"/>
</dbReference>
<gene>
    <name evidence="2" type="ORF">D2V05_12035</name>
    <name evidence="3" type="ORF">FQ017_11925</name>
</gene>
<keyword evidence="5" id="KW-1185">Reference proteome</keyword>
<feature type="signal peptide" evidence="1">
    <location>
        <begin position="1"/>
        <end position="22"/>
    </location>
</feature>
<dbReference type="Proteomes" id="UP000266691">
    <property type="component" value="Unassembled WGS sequence"/>
</dbReference>
<sequence length="258" mass="27720">MKKSINTLIYSAASLLMLSLVACDALLDQEETDFGKGPIVVQFQQKSITNNFLQDGSGAVYDFEIPIEYQGADGNPLGEDVTVTIGINSESTANEDVEFSLSQTEFVIPAGQKSANVVIQVNSESLDALNPKTVILEILNSSQTVSDKNTTAITLQAICPSNLEGNYMYINGNESAVTITSTGTGTYEVSRDNAFSNPYPLYISDVCNTLTIPGSYIMDNFGIATSGAGSVDPDTGTITLYYTVDGYFADREMILIKQ</sequence>
<name>A0A3A1NHP2_9FLAO</name>
<reference evidence="2 4" key="1">
    <citation type="submission" date="2018-08" db="EMBL/GenBank/DDBJ databases">
        <title>Proposal of Muricauda 72 sp.nov. and Muricauda NH166 sp.nov., isolated from seawater.</title>
        <authorList>
            <person name="Cheng H."/>
            <person name="Wu Y.-H."/>
            <person name="Guo L.-L."/>
            <person name="Xu X.-W."/>
        </authorList>
    </citation>
    <scope>NUCLEOTIDE SEQUENCE [LARGE SCALE GENOMIC DNA]</scope>
    <source>
        <strain evidence="2 4">72</strain>
    </source>
</reference>
<evidence type="ECO:0000313" key="4">
    <source>
        <dbReference type="Proteomes" id="UP000266691"/>
    </source>
</evidence>
<dbReference type="EMBL" id="QXFI01000026">
    <property type="protein sequence ID" value="RIV44205.1"/>
    <property type="molecule type" value="Genomic_DNA"/>
</dbReference>